<evidence type="ECO:0000313" key="3">
    <source>
        <dbReference type="Proteomes" id="UP000192257"/>
    </source>
</evidence>
<evidence type="ECO:0008006" key="4">
    <source>
        <dbReference type="Google" id="ProtNLM"/>
    </source>
</evidence>
<evidence type="ECO:0000313" key="2">
    <source>
        <dbReference type="EMBL" id="ORC89169.1"/>
    </source>
</evidence>
<dbReference type="OrthoDB" id="251807at2759"/>
<dbReference type="AlphaFoldDB" id="A0A1X0NY72"/>
<dbReference type="SUPFAM" id="SSF103657">
    <property type="entry name" value="BAR/IMD domain-like"/>
    <property type="match status" value="1"/>
</dbReference>
<dbReference type="PANTHER" id="PTHR38148">
    <property type="entry name" value="BAR DOMAIN-CONTAINING PROTEIN"/>
    <property type="match status" value="1"/>
</dbReference>
<accession>A0A1X0NY72</accession>
<proteinExistence type="predicted"/>
<dbReference type="VEuPathDB" id="TriTrypDB:TM35_000131730"/>
<gene>
    <name evidence="2" type="ORF">TM35_000131730</name>
</gene>
<dbReference type="GeneID" id="39985169"/>
<feature type="region of interest" description="Disordered" evidence="1">
    <location>
        <begin position="328"/>
        <end position="349"/>
    </location>
</feature>
<reference evidence="2 3" key="1">
    <citation type="submission" date="2017-03" db="EMBL/GenBank/DDBJ databases">
        <title>An alternative strategy for trypanosome survival in the mammalian bloodstream revealed through genome and transcriptome analysis of the ubiquitous bovine parasite Trypanosoma (Megatrypanum) theileri.</title>
        <authorList>
            <person name="Kelly S."/>
            <person name="Ivens A."/>
            <person name="Mott A."/>
            <person name="O'Neill E."/>
            <person name="Emms D."/>
            <person name="Macleod O."/>
            <person name="Voorheis P."/>
            <person name="Matthews J."/>
            <person name="Matthews K."/>
            <person name="Carrington M."/>
        </authorList>
    </citation>
    <scope>NUCLEOTIDE SEQUENCE [LARGE SCALE GENOMIC DNA]</scope>
    <source>
        <strain evidence="2">Edinburgh</strain>
    </source>
</reference>
<protein>
    <recommendedName>
        <fullName evidence="4">BAR domain-containing protein</fullName>
    </recommendedName>
</protein>
<feature type="region of interest" description="Disordered" evidence="1">
    <location>
        <begin position="253"/>
        <end position="278"/>
    </location>
</feature>
<dbReference type="InterPro" id="IPR027267">
    <property type="entry name" value="AH/BAR_dom_sf"/>
</dbReference>
<organism evidence="2 3">
    <name type="scientific">Trypanosoma theileri</name>
    <dbReference type="NCBI Taxonomy" id="67003"/>
    <lineage>
        <taxon>Eukaryota</taxon>
        <taxon>Discoba</taxon>
        <taxon>Euglenozoa</taxon>
        <taxon>Kinetoplastea</taxon>
        <taxon>Metakinetoplastina</taxon>
        <taxon>Trypanosomatida</taxon>
        <taxon>Trypanosomatidae</taxon>
        <taxon>Trypanosoma</taxon>
    </lineage>
</organism>
<dbReference type="PANTHER" id="PTHR38148:SF3">
    <property type="entry name" value="BAR DOMAIN-CONTAINING PROTEIN"/>
    <property type="match status" value="1"/>
</dbReference>
<evidence type="ECO:0000256" key="1">
    <source>
        <dbReference type="SAM" id="MobiDB-lite"/>
    </source>
</evidence>
<feature type="compositionally biased region" description="Polar residues" evidence="1">
    <location>
        <begin position="264"/>
        <end position="277"/>
    </location>
</feature>
<sequence>MTKTKRFSADSDFEQCMHNAETVKKRLGTLDDSLKRFIIAVSDTATAFECVGNCYVDMATAATVQAGNEEHSAVSRQVNDTRSALYNSARIFAMEMRELKDGQALVNYRSDIHKRIIELLRPLRETAKRTVIAGKTRSDLHKKYRKAVDVVVKKERKYEKKNKPISESKLYKKQEATRDKAYESFVKSNENFVSLYNDLIMNIEKITGQTLDSFVDISSSLLQYMLKTIQGVMEDVTKRYPMMDSVFVSKVRRERSPQEYSPPLQDNNNRSPPTMSSRMKVVDVPNSEPVANGSSVHNHNGNTEPLDYAHQAEEDLYLLNYVDLHTESETRGQSMEQEEQPMTALGPPSASLEVCATSAHEPLRVDSE</sequence>
<dbReference type="Proteomes" id="UP000192257">
    <property type="component" value="Unassembled WGS sequence"/>
</dbReference>
<comment type="caution">
    <text evidence="2">The sequence shown here is derived from an EMBL/GenBank/DDBJ whole genome shotgun (WGS) entry which is preliminary data.</text>
</comment>
<keyword evidence="3" id="KW-1185">Reference proteome</keyword>
<dbReference type="Gene3D" id="1.20.1270.60">
    <property type="entry name" value="Arfaptin homology (AH) domain/BAR domain"/>
    <property type="match status" value="1"/>
</dbReference>
<dbReference type="EMBL" id="NBCO01000013">
    <property type="protein sequence ID" value="ORC89169.1"/>
    <property type="molecule type" value="Genomic_DNA"/>
</dbReference>
<name>A0A1X0NY72_9TRYP</name>
<dbReference type="RefSeq" id="XP_028883235.1">
    <property type="nucleotide sequence ID" value="XM_029025389.1"/>
</dbReference>